<name>A0A9Q9ACS1_9PEZI</name>
<dbReference type="InterPro" id="IPR036378">
    <property type="entry name" value="FAS1_dom_sf"/>
</dbReference>
<evidence type="ECO:0000256" key="1">
    <source>
        <dbReference type="SAM" id="SignalP"/>
    </source>
</evidence>
<dbReference type="InterPro" id="IPR000782">
    <property type="entry name" value="FAS1_domain"/>
</dbReference>
<evidence type="ECO:0000313" key="3">
    <source>
        <dbReference type="EMBL" id="USW46730.1"/>
    </source>
</evidence>
<dbReference type="OrthoDB" id="286301at2759"/>
<protein>
    <submittedName>
        <fullName evidence="3">FAS1 domain-containing protein</fullName>
    </submittedName>
</protein>
<dbReference type="SUPFAM" id="SSF82153">
    <property type="entry name" value="FAS1 domain"/>
    <property type="match status" value="2"/>
</dbReference>
<sequence length="321" mass="35471">MHTVLRFALLATAAAAVSVRDILTERPDLTTFASLLDHFAAWDIFETFPTDFTVMVPNDTAYEKLLKMGLDLKDWPANFTVPILRYHLLEGRVGSAQVSDGNEPFLVQTALTVPNMTQPLPVKLFREAGEIQAESGLQLTARIIEPDIEFAGGVLHVLESSLVAPHNFSATAWMNGLCGKFLQFMDETDMAGELESLHDATLFIPNDEAWQRAESVLAKMDLNEKRALLRSHAIEGQVAYRSQLSHRQTLKSVGGQALEIKVDERGGITVEDTTVIRTDVLWYNGVAHVTDKVIMLEKPNNASTMPVLDQVQQFLAASPVA</sequence>
<evidence type="ECO:0000259" key="2">
    <source>
        <dbReference type="SMART" id="SM00554"/>
    </source>
</evidence>
<proteinExistence type="predicted"/>
<evidence type="ECO:0000313" key="4">
    <source>
        <dbReference type="Proteomes" id="UP001056384"/>
    </source>
</evidence>
<dbReference type="Gene3D" id="2.30.180.10">
    <property type="entry name" value="FAS1 domain"/>
    <property type="match status" value="2"/>
</dbReference>
<keyword evidence="1" id="KW-0732">Signal</keyword>
<dbReference type="Pfam" id="PF02469">
    <property type="entry name" value="Fasciclin"/>
    <property type="match status" value="2"/>
</dbReference>
<organism evidence="3 4">
    <name type="scientific">Septoria linicola</name>
    <dbReference type="NCBI Taxonomy" id="215465"/>
    <lineage>
        <taxon>Eukaryota</taxon>
        <taxon>Fungi</taxon>
        <taxon>Dikarya</taxon>
        <taxon>Ascomycota</taxon>
        <taxon>Pezizomycotina</taxon>
        <taxon>Dothideomycetes</taxon>
        <taxon>Dothideomycetidae</taxon>
        <taxon>Mycosphaerellales</taxon>
        <taxon>Mycosphaerellaceae</taxon>
        <taxon>Septoria</taxon>
    </lineage>
</organism>
<dbReference type="PANTHER" id="PTHR10900">
    <property type="entry name" value="PERIOSTIN-RELATED"/>
    <property type="match status" value="1"/>
</dbReference>
<gene>
    <name evidence="3" type="ORF">Slin15195_G000490</name>
</gene>
<dbReference type="Proteomes" id="UP001056384">
    <property type="component" value="Chromosome 1"/>
</dbReference>
<feature type="domain" description="FAS1" evidence="2">
    <location>
        <begin position="201"/>
        <end position="297"/>
    </location>
</feature>
<dbReference type="EMBL" id="CP099418">
    <property type="protein sequence ID" value="USW46730.1"/>
    <property type="molecule type" value="Genomic_DNA"/>
</dbReference>
<keyword evidence="4" id="KW-1185">Reference proteome</keyword>
<feature type="chain" id="PRO_5040416819" evidence="1">
    <location>
        <begin position="17"/>
        <end position="321"/>
    </location>
</feature>
<dbReference type="SMART" id="SM00554">
    <property type="entry name" value="FAS1"/>
    <property type="match status" value="2"/>
</dbReference>
<dbReference type="PANTHER" id="PTHR10900:SF77">
    <property type="entry name" value="FI19380P1"/>
    <property type="match status" value="1"/>
</dbReference>
<feature type="domain" description="FAS1" evidence="2">
    <location>
        <begin position="53"/>
        <end position="165"/>
    </location>
</feature>
<dbReference type="InterPro" id="IPR050904">
    <property type="entry name" value="Adhesion/Biosynth-related"/>
</dbReference>
<reference evidence="3" key="1">
    <citation type="submission" date="2022-06" db="EMBL/GenBank/DDBJ databases">
        <title>Complete genome sequences of two strains of the flax pathogen Septoria linicola.</title>
        <authorList>
            <person name="Lapalu N."/>
            <person name="Simon A."/>
            <person name="Demenou B."/>
            <person name="Paumier D."/>
            <person name="Guillot M.-P."/>
            <person name="Gout L."/>
            <person name="Valade R."/>
        </authorList>
    </citation>
    <scope>NUCLEOTIDE SEQUENCE</scope>
    <source>
        <strain evidence="3">SE15195</strain>
    </source>
</reference>
<accession>A0A9Q9ACS1</accession>
<dbReference type="AlphaFoldDB" id="A0A9Q9ACS1"/>
<feature type="signal peptide" evidence="1">
    <location>
        <begin position="1"/>
        <end position="16"/>
    </location>
</feature>